<dbReference type="EMBL" id="BPVZ01000236">
    <property type="protein sequence ID" value="GKV47812.1"/>
    <property type="molecule type" value="Genomic_DNA"/>
</dbReference>
<proteinExistence type="predicted"/>
<dbReference type="AlphaFoldDB" id="A0AAV5MGW1"/>
<keyword evidence="3" id="KW-1185">Reference proteome</keyword>
<feature type="region of interest" description="Disordered" evidence="1">
    <location>
        <begin position="81"/>
        <end position="128"/>
    </location>
</feature>
<name>A0AAV5MGW1_9ROSI</name>
<gene>
    <name evidence="2" type="ORF">SLEP1_g54674</name>
</gene>
<sequence length="128" mass="14668">MNPALKPSLNETSKARFVRPARLGWSKPNLASRVNPAAEFIETQPCWLREPNKAGFGQPARLDLQGLFILLEPRSCSNPDLRKMVKQRMGGDERGRDEKLAPEKGKEKEKLPETRREKEKLSKFRVNE</sequence>
<dbReference type="Proteomes" id="UP001054252">
    <property type="component" value="Unassembled WGS sequence"/>
</dbReference>
<evidence type="ECO:0000256" key="1">
    <source>
        <dbReference type="SAM" id="MobiDB-lite"/>
    </source>
</evidence>
<accession>A0AAV5MGW1</accession>
<reference evidence="2 3" key="1">
    <citation type="journal article" date="2021" name="Commun. Biol.">
        <title>The genome of Shorea leprosula (Dipterocarpaceae) highlights the ecological relevance of drought in aseasonal tropical rainforests.</title>
        <authorList>
            <person name="Ng K.K.S."/>
            <person name="Kobayashi M.J."/>
            <person name="Fawcett J.A."/>
            <person name="Hatakeyama M."/>
            <person name="Paape T."/>
            <person name="Ng C.H."/>
            <person name="Ang C.C."/>
            <person name="Tnah L.H."/>
            <person name="Lee C.T."/>
            <person name="Nishiyama T."/>
            <person name="Sese J."/>
            <person name="O'Brien M.J."/>
            <person name="Copetti D."/>
            <person name="Mohd Noor M.I."/>
            <person name="Ong R.C."/>
            <person name="Putra M."/>
            <person name="Sireger I.Z."/>
            <person name="Indrioko S."/>
            <person name="Kosugi Y."/>
            <person name="Izuno A."/>
            <person name="Isagi Y."/>
            <person name="Lee S.L."/>
            <person name="Shimizu K.K."/>
        </authorList>
    </citation>
    <scope>NUCLEOTIDE SEQUENCE [LARGE SCALE GENOMIC DNA]</scope>
    <source>
        <strain evidence="2">214</strain>
    </source>
</reference>
<protein>
    <submittedName>
        <fullName evidence="2">Uncharacterized protein</fullName>
    </submittedName>
</protein>
<organism evidence="2 3">
    <name type="scientific">Rubroshorea leprosula</name>
    <dbReference type="NCBI Taxonomy" id="152421"/>
    <lineage>
        <taxon>Eukaryota</taxon>
        <taxon>Viridiplantae</taxon>
        <taxon>Streptophyta</taxon>
        <taxon>Embryophyta</taxon>
        <taxon>Tracheophyta</taxon>
        <taxon>Spermatophyta</taxon>
        <taxon>Magnoliopsida</taxon>
        <taxon>eudicotyledons</taxon>
        <taxon>Gunneridae</taxon>
        <taxon>Pentapetalae</taxon>
        <taxon>rosids</taxon>
        <taxon>malvids</taxon>
        <taxon>Malvales</taxon>
        <taxon>Dipterocarpaceae</taxon>
        <taxon>Rubroshorea</taxon>
    </lineage>
</organism>
<evidence type="ECO:0000313" key="3">
    <source>
        <dbReference type="Proteomes" id="UP001054252"/>
    </source>
</evidence>
<comment type="caution">
    <text evidence="2">The sequence shown here is derived from an EMBL/GenBank/DDBJ whole genome shotgun (WGS) entry which is preliminary data.</text>
</comment>
<evidence type="ECO:0000313" key="2">
    <source>
        <dbReference type="EMBL" id="GKV47812.1"/>
    </source>
</evidence>
<feature type="compositionally biased region" description="Basic and acidic residues" evidence="1">
    <location>
        <begin position="89"/>
        <end position="128"/>
    </location>
</feature>